<comment type="caution">
    <text evidence="1">The sequence shown here is derived from an EMBL/GenBank/DDBJ whole genome shotgun (WGS) entry which is preliminary data.</text>
</comment>
<dbReference type="Proteomes" id="UP000799444">
    <property type="component" value="Unassembled WGS sequence"/>
</dbReference>
<evidence type="ECO:0008006" key="3">
    <source>
        <dbReference type="Google" id="ProtNLM"/>
    </source>
</evidence>
<dbReference type="Pfam" id="PF12138">
    <property type="entry name" value="Spherulin4"/>
    <property type="match status" value="1"/>
</dbReference>
<dbReference type="AlphaFoldDB" id="A0A9P4V5M6"/>
<proteinExistence type="predicted"/>
<dbReference type="InterPro" id="IPR021986">
    <property type="entry name" value="Spherulin4"/>
</dbReference>
<dbReference type="PANTHER" id="PTHR35040">
    <property type="match status" value="1"/>
</dbReference>
<organism evidence="1 2">
    <name type="scientific">Polyplosphaeria fusca</name>
    <dbReference type="NCBI Taxonomy" id="682080"/>
    <lineage>
        <taxon>Eukaryota</taxon>
        <taxon>Fungi</taxon>
        <taxon>Dikarya</taxon>
        <taxon>Ascomycota</taxon>
        <taxon>Pezizomycotina</taxon>
        <taxon>Dothideomycetes</taxon>
        <taxon>Pleosporomycetidae</taxon>
        <taxon>Pleosporales</taxon>
        <taxon>Tetraplosphaeriaceae</taxon>
        <taxon>Polyplosphaeria</taxon>
    </lineage>
</organism>
<sequence length="246" mass="27685">MPTILLPLYIYPNPGAWDPLYDAISANPKVWFIIIVNPASGPGSPPWWPNADYIREIPRLNAQANVTVVGYVSTEYCSRPVSEVLADIDTYASWSANSEKLGVEGIFFDEIFNEWAEEAKEYLDKATYKVKKASGILGDRLVIQNPGTAIDERLCNDDVDITVIVENTYAEYSKIDYQQWLAENPFDRERACHMVHSVPLEKIGGLVGQIKDKAKCQFVTDLSVNYYARFGESWPTVVGLLGHEEK</sequence>
<evidence type="ECO:0000313" key="2">
    <source>
        <dbReference type="Proteomes" id="UP000799444"/>
    </source>
</evidence>
<protein>
    <recommendedName>
        <fullName evidence="3">Spherulation-specific family 4</fullName>
    </recommendedName>
</protein>
<dbReference type="OrthoDB" id="5342184at2759"/>
<reference evidence="1" key="1">
    <citation type="journal article" date="2020" name="Stud. Mycol.">
        <title>101 Dothideomycetes genomes: a test case for predicting lifestyles and emergence of pathogens.</title>
        <authorList>
            <person name="Haridas S."/>
            <person name="Albert R."/>
            <person name="Binder M."/>
            <person name="Bloem J."/>
            <person name="Labutti K."/>
            <person name="Salamov A."/>
            <person name="Andreopoulos B."/>
            <person name="Baker S."/>
            <person name="Barry K."/>
            <person name="Bills G."/>
            <person name="Bluhm B."/>
            <person name="Cannon C."/>
            <person name="Castanera R."/>
            <person name="Culley D."/>
            <person name="Daum C."/>
            <person name="Ezra D."/>
            <person name="Gonzalez J."/>
            <person name="Henrissat B."/>
            <person name="Kuo A."/>
            <person name="Liang C."/>
            <person name="Lipzen A."/>
            <person name="Lutzoni F."/>
            <person name="Magnuson J."/>
            <person name="Mondo S."/>
            <person name="Nolan M."/>
            <person name="Ohm R."/>
            <person name="Pangilinan J."/>
            <person name="Park H.-J."/>
            <person name="Ramirez L."/>
            <person name="Alfaro M."/>
            <person name="Sun H."/>
            <person name="Tritt A."/>
            <person name="Yoshinaga Y."/>
            <person name="Zwiers L.-H."/>
            <person name="Turgeon B."/>
            <person name="Goodwin S."/>
            <person name="Spatafora J."/>
            <person name="Crous P."/>
            <person name="Grigoriev I."/>
        </authorList>
    </citation>
    <scope>NUCLEOTIDE SEQUENCE</scope>
    <source>
        <strain evidence="1">CBS 125425</strain>
    </source>
</reference>
<dbReference type="EMBL" id="ML996106">
    <property type="protein sequence ID" value="KAF2738914.1"/>
    <property type="molecule type" value="Genomic_DNA"/>
</dbReference>
<evidence type="ECO:0000313" key="1">
    <source>
        <dbReference type="EMBL" id="KAF2738914.1"/>
    </source>
</evidence>
<name>A0A9P4V5M6_9PLEO</name>
<gene>
    <name evidence="1" type="ORF">EJ04DRAFT_509093</name>
</gene>
<dbReference type="PANTHER" id="PTHR35040:SF9">
    <property type="entry name" value="4-LIKE CELL SURFACE PROTEIN, PUTATIVE (AFU_ORTHOLOGUE AFUA_4G14080)-RELATED"/>
    <property type="match status" value="1"/>
</dbReference>
<keyword evidence="2" id="KW-1185">Reference proteome</keyword>
<accession>A0A9P4V5M6</accession>